<feature type="domain" description="FlgD/Vpr Ig-like" evidence="7">
    <location>
        <begin position="112"/>
        <end position="180"/>
    </location>
</feature>
<evidence type="ECO:0000259" key="7">
    <source>
        <dbReference type="Pfam" id="PF13860"/>
    </source>
</evidence>
<evidence type="ECO:0000313" key="8">
    <source>
        <dbReference type="EMBL" id="SFF39192.1"/>
    </source>
</evidence>
<dbReference type="Pfam" id="PF13860">
    <property type="entry name" value="FlgD_ig"/>
    <property type="match status" value="1"/>
</dbReference>
<dbReference type="Proteomes" id="UP000199477">
    <property type="component" value="Unassembled WGS sequence"/>
</dbReference>
<reference evidence="9" key="1">
    <citation type="submission" date="2016-10" db="EMBL/GenBank/DDBJ databases">
        <authorList>
            <person name="Varghese N."/>
            <person name="Submissions S."/>
        </authorList>
    </citation>
    <scope>NUCLEOTIDE SEQUENCE [LARGE SCALE GENOMIC DNA]</scope>
    <source>
        <strain evidence="9">UNC178MFTsu3.1</strain>
    </source>
</reference>
<dbReference type="Pfam" id="PF03963">
    <property type="entry name" value="FlgD"/>
    <property type="match status" value="1"/>
</dbReference>
<evidence type="ECO:0000256" key="3">
    <source>
        <dbReference type="ARBA" id="ARBA00022795"/>
    </source>
</evidence>
<dbReference type="EMBL" id="FONH01000015">
    <property type="protein sequence ID" value="SFF39192.1"/>
    <property type="molecule type" value="Genomic_DNA"/>
</dbReference>
<keyword evidence="8" id="KW-0282">Flagellum</keyword>
<gene>
    <name evidence="8" type="ORF">SAMN02799615_03391</name>
</gene>
<protein>
    <recommendedName>
        <fullName evidence="2 5">Basal-body rod modification protein FlgD</fullName>
    </recommendedName>
</protein>
<keyword evidence="9" id="KW-1185">Reference proteome</keyword>
<dbReference type="AlphaFoldDB" id="A0A1I2IA54"/>
<comment type="similarity">
    <text evidence="1 5">Belongs to the FlgD family.</text>
</comment>
<keyword evidence="3 5" id="KW-1005">Bacterial flagellum biogenesis</keyword>
<dbReference type="Gene3D" id="2.30.30.910">
    <property type="match status" value="1"/>
</dbReference>
<proteinExistence type="inferred from homology"/>
<sequence length="232" mass="23949">MLIDKSLHRNATAPANQNSAADPGAAGGNNGNSSISDMFTTLLAAQIQNQDPLAPMEAGQFVTQFAQLSQVEAMQSMASINAAAAAMQESMLVVTLGSQVGSQVMVATDSVALGDQPVKGGFVLNDSASDTKLVLTGPDGVEHPIDLGPQEAGEVDFDIDPEKLGLPPGNYSMRVDTNTGETVRTEIQGELQSVRLGADGQVVLSVAGVGDVTAADISRFLGRPDSHVPFLS</sequence>
<comment type="function">
    <text evidence="4 5">Required for flagellar hook formation. May act as a scaffolding protein.</text>
</comment>
<evidence type="ECO:0000256" key="4">
    <source>
        <dbReference type="ARBA" id="ARBA00024746"/>
    </source>
</evidence>
<dbReference type="STRING" id="500610.SAMN02799615_03391"/>
<evidence type="ECO:0000256" key="6">
    <source>
        <dbReference type="SAM" id="MobiDB-lite"/>
    </source>
</evidence>
<name>A0A1I2IA54_9GAMM</name>
<dbReference type="GO" id="GO:0044781">
    <property type="term" value="P:bacterial-type flagellum organization"/>
    <property type="evidence" value="ECO:0007669"/>
    <property type="project" value="UniProtKB-UniRule"/>
</dbReference>
<dbReference type="RefSeq" id="WP_035323287.1">
    <property type="nucleotide sequence ID" value="NZ_FONH01000015.1"/>
</dbReference>
<evidence type="ECO:0000256" key="1">
    <source>
        <dbReference type="ARBA" id="ARBA00010577"/>
    </source>
</evidence>
<evidence type="ECO:0000256" key="5">
    <source>
        <dbReference type="RuleBase" id="RU362076"/>
    </source>
</evidence>
<accession>A0A1I2IA54</accession>
<keyword evidence="8" id="KW-0969">Cilium</keyword>
<evidence type="ECO:0000256" key="2">
    <source>
        <dbReference type="ARBA" id="ARBA00016013"/>
    </source>
</evidence>
<dbReference type="Gene3D" id="2.60.40.4070">
    <property type="match status" value="1"/>
</dbReference>
<evidence type="ECO:0000313" key="9">
    <source>
        <dbReference type="Proteomes" id="UP000199477"/>
    </source>
</evidence>
<organism evidence="8 9">
    <name type="scientific">Dyella marensis</name>
    <dbReference type="NCBI Taxonomy" id="500610"/>
    <lineage>
        <taxon>Bacteria</taxon>
        <taxon>Pseudomonadati</taxon>
        <taxon>Pseudomonadota</taxon>
        <taxon>Gammaproteobacteria</taxon>
        <taxon>Lysobacterales</taxon>
        <taxon>Rhodanobacteraceae</taxon>
        <taxon>Dyella</taxon>
    </lineage>
</organism>
<keyword evidence="8" id="KW-0966">Cell projection</keyword>
<dbReference type="InterPro" id="IPR025965">
    <property type="entry name" value="FlgD/Vpr_Ig-like"/>
</dbReference>
<feature type="region of interest" description="Disordered" evidence="6">
    <location>
        <begin position="1"/>
        <end position="32"/>
    </location>
</feature>
<dbReference type="InterPro" id="IPR005648">
    <property type="entry name" value="FlgD"/>
</dbReference>